<feature type="region of interest" description="Disordered" evidence="1">
    <location>
        <begin position="236"/>
        <end position="255"/>
    </location>
</feature>
<evidence type="ECO:0000256" key="1">
    <source>
        <dbReference type="SAM" id="MobiDB-lite"/>
    </source>
</evidence>
<dbReference type="PANTHER" id="PTHR46411">
    <property type="entry name" value="FAMILY ATPASE, PUTATIVE-RELATED"/>
    <property type="match status" value="1"/>
</dbReference>
<gene>
    <name evidence="3" type="ORF">Bfra_006733</name>
</gene>
<evidence type="ECO:0000313" key="4">
    <source>
        <dbReference type="Proteomes" id="UP000531561"/>
    </source>
</evidence>
<dbReference type="InterPro" id="IPR056599">
    <property type="entry name" value="AAA_lid_fung"/>
</dbReference>
<reference evidence="3 4" key="1">
    <citation type="journal article" date="2020" name="Phytopathology">
        <title>A high-quality genome resource of Botrytis fragariae, a new and rapidly spreading fungal pathogen causing strawberry gray mold in the U.S.A.</title>
        <authorList>
            <person name="Wu Y."/>
            <person name="Saski C.A."/>
            <person name="Schnabel G."/>
            <person name="Xiao S."/>
            <person name="Hu M."/>
        </authorList>
    </citation>
    <scope>NUCLEOTIDE SEQUENCE [LARGE SCALE GENOMIC DNA]</scope>
    <source>
        <strain evidence="3 4">BVB16</strain>
    </source>
</reference>
<dbReference type="Proteomes" id="UP000531561">
    <property type="component" value="Unassembled WGS sequence"/>
</dbReference>
<dbReference type="AlphaFoldDB" id="A0A8H6EPK5"/>
<dbReference type="GeneID" id="59260795"/>
<sequence>MSLYYPELTKKQNKQFFKLNLELTKNHFNTQNRKPTFNDSIIINFAELHFDNHKHARWNGRQIRSAPQTALALAEYDVLSKSLSAELNNSVQMLLKQDHFIIIQSAYLDFSKYLGDVFGTDGDGRAEGNRLRARSEKNAEYPSKLMQRAAEKSQTSLRGHRNEILGHDIAGMSFSSRTSTLVVLMKIVSICLLSKVFHFTISPSIHLQYMVKLVSLKSNKRIKLILNQQDYNSPTYPLPQPMTIHDSRGQPMSYP</sequence>
<name>A0A8H6EPK5_9HELO</name>
<dbReference type="EMBL" id="JABFCT010000001">
    <property type="protein sequence ID" value="KAF5879525.1"/>
    <property type="molecule type" value="Genomic_DNA"/>
</dbReference>
<comment type="caution">
    <text evidence="3">The sequence shown here is derived from an EMBL/GenBank/DDBJ whole genome shotgun (WGS) entry which is preliminary data.</text>
</comment>
<evidence type="ECO:0000313" key="3">
    <source>
        <dbReference type="EMBL" id="KAF5879525.1"/>
    </source>
</evidence>
<feature type="domain" description="AAA+ ATPase lid" evidence="2">
    <location>
        <begin position="51"/>
        <end position="117"/>
    </location>
</feature>
<protein>
    <submittedName>
        <fullName evidence="3">Putative aaa family atpase protein</fullName>
    </submittedName>
</protein>
<evidence type="ECO:0000259" key="2">
    <source>
        <dbReference type="Pfam" id="PF23232"/>
    </source>
</evidence>
<dbReference type="PANTHER" id="PTHR46411:SF2">
    <property type="entry name" value="AAA+ ATPASE DOMAIN-CONTAINING PROTEIN"/>
    <property type="match status" value="1"/>
</dbReference>
<keyword evidence="4" id="KW-1185">Reference proteome</keyword>
<dbReference type="RefSeq" id="XP_037198469.1">
    <property type="nucleotide sequence ID" value="XM_037337103.1"/>
</dbReference>
<proteinExistence type="predicted"/>
<dbReference type="Pfam" id="PF23232">
    <property type="entry name" value="AAA_lid_13"/>
    <property type="match status" value="1"/>
</dbReference>
<organism evidence="3 4">
    <name type="scientific">Botrytis fragariae</name>
    <dbReference type="NCBI Taxonomy" id="1964551"/>
    <lineage>
        <taxon>Eukaryota</taxon>
        <taxon>Fungi</taxon>
        <taxon>Dikarya</taxon>
        <taxon>Ascomycota</taxon>
        <taxon>Pezizomycotina</taxon>
        <taxon>Leotiomycetes</taxon>
        <taxon>Helotiales</taxon>
        <taxon>Sclerotiniaceae</taxon>
        <taxon>Botrytis</taxon>
    </lineage>
</organism>
<dbReference type="OrthoDB" id="10042665at2759"/>
<accession>A0A8H6EPK5</accession>